<evidence type="ECO:0000313" key="2">
    <source>
        <dbReference type="EMBL" id="EHP46571.1"/>
    </source>
</evidence>
<dbReference type="AlphaFoldDB" id="H1DIF9"/>
<keyword evidence="3" id="KW-1185">Reference proteome</keyword>
<dbReference type="PATRIC" id="fig|742817.3.peg.2340"/>
<dbReference type="EMBL" id="ADMC01000025">
    <property type="protein sequence ID" value="EHP46571.1"/>
    <property type="molecule type" value="Genomic_DNA"/>
</dbReference>
<dbReference type="PANTHER" id="PTHR46546:SF4">
    <property type="entry name" value="SHEWANELLA-LIKE PROTEIN PHOSPHATASE 1"/>
    <property type="match status" value="1"/>
</dbReference>
<dbReference type="HOGENOM" id="CLU_042543_0_0_10"/>
<comment type="caution">
    <text evidence="2">The sequence shown here is derived from an EMBL/GenBank/DDBJ whole genome shotgun (WGS) entry which is preliminary data.</text>
</comment>
<evidence type="ECO:0000259" key="1">
    <source>
        <dbReference type="Pfam" id="PF00149"/>
    </source>
</evidence>
<dbReference type="GO" id="GO:0016787">
    <property type="term" value="F:hydrolase activity"/>
    <property type="evidence" value="ECO:0007669"/>
    <property type="project" value="InterPro"/>
</dbReference>
<dbReference type="STRING" id="742817.HMPREF9449_02188"/>
<sequence length="372" mass="42747">MKKYGFLLAFLIVIFQITLAGIPEKKELSPDGPYILHEQNSGIRLIRVNETGEIKDTVYKTIPADFSFPVVSEDGKHRFEVKLHSFERQPYKMPQPEKLMVISDPHGNLECFVSILQGGGVIDEQYTWKFGKNQLVIIGDVFDRGKDVLPIFWLIYKLEQEAAEAGGRVSFMLGNHEEMVLRGDCRYTKDKYKELASELGISYQELWQQNSELGKWLKSRNLVQIIGENFFVHAGLSTDFLKRKESLEVLNETAGDNLFLSREQRKNNSDLSAFIFGSYGPFWYRGMVKSEDRYLPLSEKSLKRILKKYNVKRVIVGHTIFDDVTTFYNKRVIAVNVDNAKNRKKGRGRGILIDKENISVLYDSGKQKALVP</sequence>
<dbReference type="Proteomes" id="UP000004892">
    <property type="component" value="Unassembled WGS sequence"/>
</dbReference>
<dbReference type="Pfam" id="PF00149">
    <property type="entry name" value="Metallophos"/>
    <property type="match status" value="1"/>
</dbReference>
<organism evidence="2 3">
    <name type="scientific">Odoribacter laneus YIT 12061</name>
    <dbReference type="NCBI Taxonomy" id="742817"/>
    <lineage>
        <taxon>Bacteria</taxon>
        <taxon>Pseudomonadati</taxon>
        <taxon>Bacteroidota</taxon>
        <taxon>Bacteroidia</taxon>
        <taxon>Bacteroidales</taxon>
        <taxon>Odoribacteraceae</taxon>
        <taxon>Odoribacter</taxon>
    </lineage>
</organism>
<dbReference type="GeneID" id="98069737"/>
<protein>
    <recommendedName>
        <fullName evidence="1">Calcineurin-like phosphoesterase domain-containing protein</fullName>
    </recommendedName>
</protein>
<name>H1DIF9_9BACT</name>
<dbReference type="PANTHER" id="PTHR46546">
    <property type="entry name" value="SHEWANELLA-LIKE PROTEIN PHOSPHATASE 1"/>
    <property type="match status" value="1"/>
</dbReference>
<dbReference type="RefSeq" id="WP_009137335.1">
    <property type="nucleotide sequence ID" value="NZ_JH594596.1"/>
</dbReference>
<dbReference type="InterPro" id="IPR004843">
    <property type="entry name" value="Calcineurin-like_PHP"/>
</dbReference>
<dbReference type="Gene3D" id="3.60.21.10">
    <property type="match status" value="1"/>
</dbReference>
<feature type="domain" description="Calcineurin-like phosphoesterase" evidence="1">
    <location>
        <begin position="98"/>
        <end position="319"/>
    </location>
</feature>
<reference evidence="2 3" key="1">
    <citation type="submission" date="2012-01" db="EMBL/GenBank/DDBJ databases">
        <title>The Genome Sequence of Odoribacter laneus YIT 12061.</title>
        <authorList>
            <consortium name="The Broad Institute Genome Sequencing Platform"/>
            <person name="Earl A."/>
            <person name="Ward D."/>
            <person name="Feldgarden M."/>
            <person name="Gevers D."/>
            <person name="Morotomi M."/>
            <person name="Young S.K."/>
            <person name="Zeng Q."/>
            <person name="Gargeya S."/>
            <person name="Fitzgerald M."/>
            <person name="Haas B."/>
            <person name="Abouelleil A."/>
            <person name="Alvarado L."/>
            <person name="Arachchi H.M."/>
            <person name="Berlin A."/>
            <person name="Chapman S.B."/>
            <person name="Gearin G."/>
            <person name="Goldberg J."/>
            <person name="Griggs A."/>
            <person name="Gujja S."/>
            <person name="Hansen M."/>
            <person name="Heiman D."/>
            <person name="Howarth C."/>
            <person name="Larimer J."/>
            <person name="Lui A."/>
            <person name="MacDonald P.J.P."/>
            <person name="McCowen C."/>
            <person name="Montmayeur A."/>
            <person name="Murphy C."/>
            <person name="Neiman D."/>
            <person name="Pearson M."/>
            <person name="Priest M."/>
            <person name="Roberts A."/>
            <person name="Saif S."/>
            <person name="Shea T."/>
            <person name="Sisk P."/>
            <person name="Stolte C."/>
            <person name="Sykes S."/>
            <person name="Wortman J."/>
            <person name="Nusbaum C."/>
            <person name="Birren B."/>
        </authorList>
    </citation>
    <scope>NUCLEOTIDE SEQUENCE [LARGE SCALE GENOMIC DNA]</scope>
    <source>
        <strain evidence="2 3">YIT 12061</strain>
    </source>
</reference>
<dbReference type="SUPFAM" id="SSF56300">
    <property type="entry name" value="Metallo-dependent phosphatases"/>
    <property type="match status" value="1"/>
</dbReference>
<evidence type="ECO:0000313" key="3">
    <source>
        <dbReference type="Proteomes" id="UP000004892"/>
    </source>
</evidence>
<dbReference type="InterPro" id="IPR029052">
    <property type="entry name" value="Metallo-depent_PP-like"/>
</dbReference>
<proteinExistence type="predicted"/>
<gene>
    <name evidence="2" type="ORF">HMPREF9449_02188</name>
</gene>
<dbReference type="eggNOG" id="COG0639">
    <property type="taxonomic scope" value="Bacteria"/>
</dbReference>
<accession>H1DIF9</accession>